<protein>
    <submittedName>
        <fullName evidence="2">Retrovirus-related pol polyprotein from transposon TNT 1-94</fullName>
    </submittedName>
</protein>
<evidence type="ECO:0000259" key="1">
    <source>
        <dbReference type="Pfam" id="PF13976"/>
    </source>
</evidence>
<feature type="non-terminal residue" evidence="2">
    <location>
        <position position="1"/>
    </location>
</feature>
<evidence type="ECO:0000313" key="2">
    <source>
        <dbReference type="EMBL" id="GJU08153.1"/>
    </source>
</evidence>
<gene>
    <name evidence="2" type="ORF">Tco_1124583</name>
</gene>
<dbReference type="EMBL" id="BQNB010021606">
    <property type="protein sequence ID" value="GJU08153.1"/>
    <property type="molecule type" value="Genomic_DNA"/>
</dbReference>
<evidence type="ECO:0000313" key="3">
    <source>
        <dbReference type="Proteomes" id="UP001151760"/>
    </source>
</evidence>
<dbReference type="InterPro" id="IPR025724">
    <property type="entry name" value="GAG-pre-integrase_dom"/>
</dbReference>
<name>A0ABQ5J6M5_9ASTR</name>
<dbReference type="Pfam" id="PF13976">
    <property type="entry name" value="gag_pre-integrs"/>
    <property type="match status" value="1"/>
</dbReference>
<proteinExistence type="predicted"/>
<accession>A0ABQ5J6M5</accession>
<comment type="caution">
    <text evidence="2">The sequence shown here is derived from an EMBL/GenBank/DDBJ whole genome shotgun (WGS) entry which is preliminary data.</text>
</comment>
<sequence>NLKSNSLYLSQAWYNVSSPSCLKLRISSSCLAVLDGGQYLWIKAFLRRSQESTVPMDKSAPHAREHRQFVPGKGVFPQFSHELALNFEVHIACNFWFNHTRCLVPLSQCQLGSAPDIVVEGVILNVQNEGSIHKFCFGYAVTDVEGNVILLQHGKLRHNGNVIAPSVETRMRYFIAKNSLIRAHINSYGHLFNPPNFDFVRNSAILKQSSWNFGFLGIVEIFLWYLDLGCSKHMTGHRDKLINFVSKFIGLGYNLFSVGQFCDSDLEVAFRKHTCFVRNLEGVDLLSGSRGSNLYTISMADMMKSSPICLLSKASKKKSWLWHCRLSHLNFSIINQLDKQGLVKGLPKLKYTKDHLCSACQNGKKQEGIPSTQA</sequence>
<reference evidence="2" key="2">
    <citation type="submission" date="2022-01" db="EMBL/GenBank/DDBJ databases">
        <authorList>
            <person name="Yamashiro T."/>
            <person name="Shiraishi A."/>
            <person name="Satake H."/>
            <person name="Nakayama K."/>
        </authorList>
    </citation>
    <scope>NUCLEOTIDE SEQUENCE</scope>
</reference>
<feature type="domain" description="GAG-pre-integrase" evidence="1">
    <location>
        <begin position="293"/>
        <end position="364"/>
    </location>
</feature>
<organism evidence="2 3">
    <name type="scientific">Tanacetum coccineum</name>
    <dbReference type="NCBI Taxonomy" id="301880"/>
    <lineage>
        <taxon>Eukaryota</taxon>
        <taxon>Viridiplantae</taxon>
        <taxon>Streptophyta</taxon>
        <taxon>Embryophyta</taxon>
        <taxon>Tracheophyta</taxon>
        <taxon>Spermatophyta</taxon>
        <taxon>Magnoliopsida</taxon>
        <taxon>eudicotyledons</taxon>
        <taxon>Gunneridae</taxon>
        <taxon>Pentapetalae</taxon>
        <taxon>asterids</taxon>
        <taxon>campanulids</taxon>
        <taxon>Asterales</taxon>
        <taxon>Asteraceae</taxon>
        <taxon>Asteroideae</taxon>
        <taxon>Anthemideae</taxon>
        <taxon>Anthemidinae</taxon>
        <taxon>Tanacetum</taxon>
    </lineage>
</organism>
<reference evidence="2" key="1">
    <citation type="journal article" date="2022" name="Int. J. Mol. Sci.">
        <title>Draft Genome of Tanacetum Coccineum: Genomic Comparison of Closely Related Tanacetum-Family Plants.</title>
        <authorList>
            <person name="Yamashiro T."/>
            <person name="Shiraishi A."/>
            <person name="Nakayama K."/>
            <person name="Satake H."/>
        </authorList>
    </citation>
    <scope>NUCLEOTIDE SEQUENCE</scope>
</reference>
<keyword evidence="3" id="KW-1185">Reference proteome</keyword>
<dbReference type="Proteomes" id="UP001151760">
    <property type="component" value="Unassembled WGS sequence"/>
</dbReference>